<evidence type="ECO:0000259" key="9">
    <source>
        <dbReference type="PROSITE" id="PS52040"/>
    </source>
</evidence>
<dbReference type="InterPro" id="IPR013760">
    <property type="entry name" value="Topo_IIA-like_dom_sf"/>
</dbReference>
<evidence type="ECO:0000313" key="11">
    <source>
        <dbReference type="Proteomes" id="UP000215452"/>
    </source>
</evidence>
<dbReference type="GO" id="GO:0003677">
    <property type="term" value="F:DNA binding"/>
    <property type="evidence" value="ECO:0007669"/>
    <property type="project" value="UniProtKB-UniRule"/>
</dbReference>
<gene>
    <name evidence="10" type="primary">gyrA_2</name>
    <name evidence="10" type="ORF">CIB43_00894</name>
</gene>
<dbReference type="CDD" id="cd00187">
    <property type="entry name" value="TOP4c"/>
    <property type="match status" value="1"/>
</dbReference>
<dbReference type="SMART" id="SM00434">
    <property type="entry name" value="TOP4c"/>
    <property type="match status" value="1"/>
</dbReference>
<dbReference type="InterPro" id="IPR013758">
    <property type="entry name" value="Topo_IIA_A/C_ab"/>
</dbReference>
<dbReference type="Gene3D" id="2.120.10.90">
    <property type="entry name" value="DNA gyrase/topoisomerase IV, subunit A, C-terminal"/>
    <property type="match status" value="1"/>
</dbReference>
<dbReference type="Gene3D" id="3.90.199.10">
    <property type="entry name" value="Topoisomerase II, domain 5"/>
    <property type="match status" value="1"/>
</dbReference>
<evidence type="ECO:0000256" key="4">
    <source>
        <dbReference type="ARBA" id="ARBA00023029"/>
    </source>
</evidence>
<dbReference type="EC" id="5.6.2.2" evidence="3"/>
<dbReference type="SUPFAM" id="SSF56719">
    <property type="entry name" value="Type II DNA topoisomerase"/>
    <property type="match status" value="1"/>
</dbReference>
<dbReference type="PANTHER" id="PTHR43493:SF5">
    <property type="entry name" value="DNA GYRASE SUBUNIT A, CHLOROPLASTIC_MITOCHONDRIAL"/>
    <property type="match status" value="1"/>
</dbReference>
<dbReference type="PANTHER" id="PTHR43493">
    <property type="entry name" value="DNA GYRASE/TOPOISOMERASE SUBUNIT A"/>
    <property type="match status" value="1"/>
</dbReference>
<dbReference type="InterPro" id="IPR013757">
    <property type="entry name" value="Topo_IIA_A_a_sf"/>
</dbReference>
<dbReference type="FunFam" id="3.30.1360.40:FF:000002">
    <property type="entry name" value="DNA gyrase subunit A"/>
    <property type="match status" value="1"/>
</dbReference>
<dbReference type="EMBL" id="CP022714">
    <property type="protein sequence ID" value="ASU14777.1"/>
    <property type="molecule type" value="Genomic_DNA"/>
</dbReference>
<feature type="domain" description="Topo IIA-type catalytic" evidence="9">
    <location>
        <begin position="72"/>
        <end position="536"/>
    </location>
</feature>
<dbReference type="FunFam" id="3.90.199.10:FF:000001">
    <property type="entry name" value="DNA gyrase subunit A"/>
    <property type="match status" value="1"/>
</dbReference>
<keyword evidence="4 7" id="KW-0799">Topoisomerase</keyword>
<dbReference type="GO" id="GO:0009330">
    <property type="term" value="C:DNA topoisomerase type II (double strand cut, ATP-hydrolyzing) complex"/>
    <property type="evidence" value="ECO:0007669"/>
    <property type="project" value="TreeGrafter"/>
</dbReference>
<dbReference type="InterPro" id="IPR035516">
    <property type="entry name" value="Gyrase/topoIV_suA_C"/>
</dbReference>
<dbReference type="GO" id="GO:0005737">
    <property type="term" value="C:cytoplasm"/>
    <property type="evidence" value="ECO:0007669"/>
    <property type="project" value="TreeGrafter"/>
</dbReference>
<feature type="region of interest" description="Disordered" evidence="8">
    <location>
        <begin position="1"/>
        <end position="27"/>
    </location>
</feature>
<evidence type="ECO:0000256" key="2">
    <source>
        <dbReference type="ARBA" id="ARBA00008263"/>
    </source>
</evidence>
<reference evidence="10 11" key="1">
    <citation type="submission" date="2017-08" db="EMBL/GenBank/DDBJ databases">
        <title>The complete genome sequence of a Mycoplasma hyopneumoniae isolate in Korea.</title>
        <authorList>
            <person name="Han J."/>
            <person name="Lee N."/>
        </authorList>
    </citation>
    <scope>NUCLEOTIDE SEQUENCE [LARGE SCALE GENOMIC DNA]</scope>
    <source>
        <strain evidence="10 11">KM014</strain>
    </source>
</reference>
<sequence length="853" mass="95385">MLEEKDKDKSNFDNSEFDIESNDEIDDEDTNYKVKPTILESITDNISPIKIEDEMKASFLDYSMSVIVSRALPDVRDGLKPVHRRILYTMAELGITSGTSYKKSARIVGDVLGKYHPHGDAPVYESMVRMAQPFSLRYPLVDGHGNFGSIDGDEAAAMRYTEARLSKISNKMIEGLKKNTVDFRPNYDASEVEPEVLPAKFPNLLVSGVSGIAVGMMTKIPPHNLGEIIHSFIIFAKNPKIEINELISSLPGPDFPTGATIYGKKGINQAYLTGKGSFIIRAKAKIENLNSGRSRIIFYEIPYEVKKPAIIEKVAFLVRNKKILGIKDVRDESSRHGIRVVFEIKKGFSPEIILNKLYHSTDLQINYSINMLALVNGVPKLMNLAQIFNYYLEHQKEINLRSLNFDLEKATEKLNVLEGIKVAVENIDEVIKIIKSSKSDQAAQEKLAHTYNLNSGQTKAIIEMRLGRLTSLAVEKLNNEIEELKVEISEIKSIIDSPKKLIDLIIEQHKNVVAQFGDPRRSEIIPEIDCLDEEDLIADEQVIISLTQNNYVKKMALDEYRLQNRGGIGTLASNHYKDDELKSLCITNTLSDLLIISSSAKIFRLRAHQIPDGSKQGKGIPILNLIKLEKNESISNLIPWNQEYDNHWLITVSASGNIKKTALSAFRNITKNGKIALKLAENDYLVSAFIAPNNPDLNILIASSQGFVNRWSIKLLRDSGRTAIGVKGIKLEEGHKIIGACFAFDNHFIFSLSKKGFGKKTQVGEYRLTGRTTKGLMSLDAKKAGNLVFISAIKNNQEAIITTKKGFAIRIDLDMVPIISRRTKGVKIINLKKGDEITAVSLISKNETEKQNE</sequence>
<dbReference type="Gene3D" id="1.10.268.10">
    <property type="entry name" value="Topoisomerase, domain 3"/>
    <property type="match status" value="1"/>
</dbReference>
<evidence type="ECO:0000256" key="3">
    <source>
        <dbReference type="ARBA" id="ARBA00012895"/>
    </source>
</evidence>
<feature type="active site" description="O-(5'-phospho-DNA)-tyrosine intermediate" evidence="7">
    <location>
        <position position="160"/>
    </location>
</feature>
<comment type="similarity">
    <text evidence="2">Belongs to the type II topoisomerase GyrA/ParC subunit family.</text>
</comment>
<dbReference type="Pfam" id="PF00521">
    <property type="entry name" value="DNA_topoisoIV"/>
    <property type="match status" value="1"/>
</dbReference>
<accession>A0A223MBJ8</accession>
<keyword evidence="6 7" id="KW-0413">Isomerase</keyword>
<feature type="compositionally biased region" description="Basic and acidic residues" evidence="8">
    <location>
        <begin position="1"/>
        <end position="11"/>
    </location>
</feature>
<dbReference type="GO" id="GO:0034335">
    <property type="term" value="F:DNA negative supercoiling activity"/>
    <property type="evidence" value="ECO:0007669"/>
    <property type="project" value="UniProtKB-ARBA"/>
</dbReference>
<dbReference type="Pfam" id="PF03989">
    <property type="entry name" value="DNA_gyraseA_C"/>
    <property type="match status" value="6"/>
</dbReference>
<keyword evidence="5 7" id="KW-0238">DNA-binding</keyword>
<dbReference type="NCBIfam" id="NF004043">
    <property type="entry name" value="PRK05560.1"/>
    <property type="match status" value="1"/>
</dbReference>
<evidence type="ECO:0000256" key="8">
    <source>
        <dbReference type="SAM" id="MobiDB-lite"/>
    </source>
</evidence>
<name>A0A223MBJ8_MESHO</name>
<evidence type="ECO:0000256" key="7">
    <source>
        <dbReference type="PROSITE-ProRule" id="PRU01384"/>
    </source>
</evidence>
<proteinExistence type="inferred from homology"/>
<protein>
    <recommendedName>
        <fullName evidence="3">DNA topoisomerase (ATP-hydrolyzing)</fullName>
        <ecNumber evidence="3">5.6.2.2</ecNumber>
    </recommendedName>
</protein>
<dbReference type="GO" id="GO:0005524">
    <property type="term" value="F:ATP binding"/>
    <property type="evidence" value="ECO:0007669"/>
    <property type="project" value="InterPro"/>
</dbReference>
<dbReference type="InterPro" id="IPR002205">
    <property type="entry name" value="Topo_IIA_dom_A"/>
</dbReference>
<organism evidence="10 11">
    <name type="scientific">Mesomycoplasma hyopneumoniae</name>
    <name type="common">Mycoplasma hyopneumoniae</name>
    <dbReference type="NCBI Taxonomy" id="2099"/>
    <lineage>
        <taxon>Bacteria</taxon>
        <taxon>Bacillati</taxon>
        <taxon>Mycoplasmatota</taxon>
        <taxon>Mycoplasmoidales</taxon>
        <taxon>Metamycoplasmataceae</taxon>
        <taxon>Mesomycoplasma</taxon>
    </lineage>
</organism>
<dbReference type="NCBIfam" id="NF004044">
    <property type="entry name" value="PRK05561.1"/>
    <property type="match status" value="1"/>
</dbReference>
<dbReference type="FunFam" id="1.10.268.10:FF:000001">
    <property type="entry name" value="DNA gyrase subunit A"/>
    <property type="match status" value="1"/>
</dbReference>
<dbReference type="Proteomes" id="UP000215452">
    <property type="component" value="Chromosome"/>
</dbReference>
<evidence type="ECO:0000256" key="5">
    <source>
        <dbReference type="ARBA" id="ARBA00023125"/>
    </source>
</evidence>
<comment type="catalytic activity">
    <reaction evidence="1 7">
        <text>ATP-dependent breakage, passage and rejoining of double-stranded DNA.</text>
        <dbReference type="EC" id="5.6.2.2"/>
    </reaction>
</comment>
<dbReference type="GO" id="GO:0006265">
    <property type="term" value="P:DNA topological change"/>
    <property type="evidence" value="ECO:0007669"/>
    <property type="project" value="UniProtKB-UniRule"/>
</dbReference>
<dbReference type="PROSITE" id="PS52040">
    <property type="entry name" value="TOPO_IIA"/>
    <property type="match status" value="1"/>
</dbReference>
<evidence type="ECO:0000313" key="10">
    <source>
        <dbReference type="EMBL" id="ASU14777.1"/>
    </source>
</evidence>
<dbReference type="SUPFAM" id="SSF101904">
    <property type="entry name" value="GyrA/ParC C-terminal domain-like"/>
    <property type="match status" value="1"/>
</dbReference>
<dbReference type="InterPro" id="IPR050220">
    <property type="entry name" value="Type_II_DNA_Topoisomerases"/>
</dbReference>
<dbReference type="InterPro" id="IPR006691">
    <property type="entry name" value="GyrA/parC_rep"/>
</dbReference>
<evidence type="ECO:0000256" key="6">
    <source>
        <dbReference type="ARBA" id="ARBA00023235"/>
    </source>
</evidence>
<evidence type="ECO:0000256" key="1">
    <source>
        <dbReference type="ARBA" id="ARBA00000185"/>
    </source>
</evidence>
<dbReference type="Gene3D" id="3.30.1360.40">
    <property type="match status" value="1"/>
</dbReference>
<feature type="compositionally biased region" description="Acidic residues" evidence="8">
    <location>
        <begin position="15"/>
        <end position="27"/>
    </location>
</feature>
<dbReference type="AlphaFoldDB" id="A0A223MBJ8"/>
<dbReference type="NCBIfam" id="TIGR01063">
    <property type="entry name" value="gyrA"/>
    <property type="match status" value="1"/>
</dbReference>